<comment type="catalytic activity">
    <reaction evidence="10">
        <text>Couples ATP hydrolysis with the unwinding of duplex DNA by translocating in the 3'-5' direction.</text>
        <dbReference type="EC" id="5.6.2.4"/>
    </reaction>
</comment>
<dbReference type="GO" id="GO:0005829">
    <property type="term" value="C:cytosol"/>
    <property type="evidence" value="ECO:0007669"/>
    <property type="project" value="TreeGrafter"/>
</dbReference>
<dbReference type="NCBIfam" id="TIGR01075">
    <property type="entry name" value="uvrD"/>
    <property type="match status" value="1"/>
</dbReference>
<evidence type="ECO:0000313" key="17">
    <source>
        <dbReference type="EMBL" id="EWH08943.1"/>
    </source>
</evidence>
<dbReference type="Gene3D" id="1.10.10.160">
    <property type="match status" value="1"/>
</dbReference>
<dbReference type="FunFam" id="3.40.50.300:FF:001201">
    <property type="entry name" value="ATP-dependent DNA helicase UvrD2"/>
    <property type="match status" value="1"/>
</dbReference>
<dbReference type="GO" id="GO:0033202">
    <property type="term" value="C:DNA helicase complex"/>
    <property type="evidence" value="ECO:0007669"/>
    <property type="project" value="TreeGrafter"/>
</dbReference>
<dbReference type="GO" id="GO:0006260">
    <property type="term" value="P:DNA replication"/>
    <property type="evidence" value="ECO:0007669"/>
    <property type="project" value="InterPro"/>
</dbReference>
<dbReference type="STRING" id="1328313.DS2_15079"/>
<dbReference type="InterPro" id="IPR000212">
    <property type="entry name" value="DNA_helicase_UvrD/REP"/>
</dbReference>
<evidence type="ECO:0000256" key="1">
    <source>
        <dbReference type="ARBA" id="ARBA00009922"/>
    </source>
</evidence>
<dbReference type="EC" id="5.6.2.4" evidence="11"/>
<evidence type="ECO:0000256" key="12">
    <source>
        <dbReference type="ARBA" id="ARBA00034923"/>
    </source>
</evidence>
<keyword evidence="5 14" id="KW-0347">Helicase</keyword>
<dbReference type="CDD" id="cd17932">
    <property type="entry name" value="DEXQc_UvrD"/>
    <property type="match status" value="1"/>
</dbReference>
<dbReference type="PATRIC" id="fig|1328313.3.peg.3074"/>
<name>W7QLC7_9ALTE</name>
<dbReference type="CDD" id="cd18807">
    <property type="entry name" value="SF1_C_UvrD"/>
    <property type="match status" value="1"/>
</dbReference>
<dbReference type="NCBIfam" id="NF008743">
    <property type="entry name" value="PRK11773.1"/>
    <property type="match status" value="1"/>
</dbReference>
<evidence type="ECO:0000256" key="11">
    <source>
        <dbReference type="ARBA" id="ARBA00034808"/>
    </source>
</evidence>
<evidence type="ECO:0000256" key="5">
    <source>
        <dbReference type="ARBA" id="ARBA00022806"/>
    </source>
</evidence>
<dbReference type="GO" id="GO:0005524">
    <property type="term" value="F:ATP binding"/>
    <property type="evidence" value="ECO:0007669"/>
    <property type="project" value="UniProtKB-UniRule"/>
</dbReference>
<dbReference type="SUPFAM" id="SSF52540">
    <property type="entry name" value="P-loop containing nucleoside triphosphate hydrolases"/>
    <property type="match status" value="1"/>
</dbReference>
<evidence type="ECO:0000259" key="15">
    <source>
        <dbReference type="PROSITE" id="PS51198"/>
    </source>
</evidence>
<dbReference type="InterPro" id="IPR027417">
    <property type="entry name" value="P-loop_NTPase"/>
</dbReference>
<dbReference type="InterPro" id="IPR014016">
    <property type="entry name" value="UvrD-like_ATP-bd"/>
</dbReference>
<evidence type="ECO:0000256" key="14">
    <source>
        <dbReference type="PROSITE-ProRule" id="PRU00560"/>
    </source>
</evidence>
<dbReference type="GO" id="GO:0003677">
    <property type="term" value="F:DNA binding"/>
    <property type="evidence" value="ECO:0007669"/>
    <property type="project" value="UniProtKB-KW"/>
</dbReference>
<dbReference type="Proteomes" id="UP000019276">
    <property type="component" value="Unassembled WGS sequence"/>
</dbReference>
<dbReference type="FunFam" id="1.10.10.160:FF:000002">
    <property type="entry name" value="DNA helicase"/>
    <property type="match status" value="1"/>
</dbReference>
<comment type="catalytic activity">
    <reaction evidence="13">
        <text>ATP + H2O = ADP + phosphate + H(+)</text>
        <dbReference type="Rhea" id="RHEA:13065"/>
        <dbReference type="ChEBI" id="CHEBI:15377"/>
        <dbReference type="ChEBI" id="CHEBI:15378"/>
        <dbReference type="ChEBI" id="CHEBI:30616"/>
        <dbReference type="ChEBI" id="CHEBI:43474"/>
        <dbReference type="ChEBI" id="CHEBI:456216"/>
        <dbReference type="EC" id="5.6.2.4"/>
    </reaction>
</comment>
<keyword evidence="18" id="KW-1185">Reference proteome</keyword>
<dbReference type="InterPro" id="IPR005753">
    <property type="entry name" value="DNA_helicase_ATP-dep_UvrD"/>
</dbReference>
<dbReference type="PROSITE" id="PS51198">
    <property type="entry name" value="UVRD_HELICASE_ATP_BIND"/>
    <property type="match status" value="1"/>
</dbReference>
<evidence type="ECO:0000256" key="4">
    <source>
        <dbReference type="ARBA" id="ARBA00022801"/>
    </source>
</evidence>
<evidence type="ECO:0000313" key="18">
    <source>
        <dbReference type="Proteomes" id="UP000019276"/>
    </source>
</evidence>
<gene>
    <name evidence="17" type="ORF">DS2_15079</name>
</gene>
<dbReference type="PANTHER" id="PTHR11070">
    <property type="entry name" value="UVRD / RECB / PCRA DNA HELICASE FAMILY MEMBER"/>
    <property type="match status" value="1"/>
</dbReference>
<accession>W7QLC7</accession>
<dbReference type="GO" id="GO:0000725">
    <property type="term" value="P:recombinational repair"/>
    <property type="evidence" value="ECO:0007669"/>
    <property type="project" value="TreeGrafter"/>
</dbReference>
<dbReference type="Pfam" id="PF21196">
    <property type="entry name" value="PcrA_UvrD_tudor"/>
    <property type="match status" value="1"/>
</dbReference>
<dbReference type="Pfam" id="PF13361">
    <property type="entry name" value="UvrD_C"/>
    <property type="match status" value="1"/>
</dbReference>
<reference evidence="17 18" key="1">
    <citation type="journal article" date="2014" name="Genome Announc.">
        <title>Draft Genome Sequence of the Agar-Degrading Bacterium Catenovulum sp. Strain DS-2, Isolated from Intestines of Haliotis diversicolor.</title>
        <authorList>
            <person name="Shan D."/>
            <person name="Li X."/>
            <person name="Gu Z."/>
            <person name="Wei G."/>
            <person name="Gao Z."/>
            <person name="Shao Z."/>
        </authorList>
    </citation>
    <scope>NUCLEOTIDE SEQUENCE [LARGE SCALE GENOMIC DNA]</scope>
    <source>
        <strain evidence="17 18">DS-2</strain>
    </source>
</reference>
<dbReference type="InterPro" id="IPR013986">
    <property type="entry name" value="DExx_box_DNA_helicase_dom_sf"/>
</dbReference>
<keyword evidence="6 14" id="KW-0067">ATP-binding</keyword>
<keyword evidence="7" id="KW-0238">DNA-binding</keyword>
<evidence type="ECO:0000256" key="2">
    <source>
        <dbReference type="ARBA" id="ARBA00022741"/>
    </source>
</evidence>
<evidence type="ECO:0000256" key="10">
    <source>
        <dbReference type="ARBA" id="ARBA00034617"/>
    </source>
</evidence>
<evidence type="ECO:0000256" key="3">
    <source>
        <dbReference type="ARBA" id="ARBA00022763"/>
    </source>
</evidence>
<dbReference type="GO" id="GO:0043138">
    <property type="term" value="F:3'-5' DNA helicase activity"/>
    <property type="evidence" value="ECO:0007669"/>
    <property type="project" value="UniProtKB-EC"/>
</dbReference>
<dbReference type="InterPro" id="IPR014017">
    <property type="entry name" value="DNA_helicase_UvrD-like_C"/>
</dbReference>
<comment type="similarity">
    <text evidence="1">Belongs to the helicase family. UvrD subfamily.</text>
</comment>
<evidence type="ECO:0000256" key="9">
    <source>
        <dbReference type="ARBA" id="ARBA00023235"/>
    </source>
</evidence>
<dbReference type="PROSITE" id="PS51217">
    <property type="entry name" value="UVRD_HELICASE_CTER"/>
    <property type="match status" value="1"/>
</dbReference>
<dbReference type="GO" id="GO:0016887">
    <property type="term" value="F:ATP hydrolysis activity"/>
    <property type="evidence" value="ECO:0007669"/>
    <property type="project" value="RHEA"/>
</dbReference>
<organism evidence="17 18">
    <name type="scientific">Catenovulum agarivorans DS-2</name>
    <dbReference type="NCBI Taxonomy" id="1328313"/>
    <lineage>
        <taxon>Bacteria</taxon>
        <taxon>Pseudomonadati</taxon>
        <taxon>Pseudomonadota</taxon>
        <taxon>Gammaproteobacteria</taxon>
        <taxon>Alteromonadales</taxon>
        <taxon>Alteromonadaceae</taxon>
        <taxon>Catenovulum</taxon>
    </lineage>
</organism>
<keyword evidence="3" id="KW-0227">DNA damage</keyword>
<dbReference type="Pfam" id="PF00580">
    <property type="entry name" value="UvrD-helicase"/>
    <property type="match status" value="1"/>
</dbReference>
<dbReference type="OrthoDB" id="9806690at2"/>
<dbReference type="PANTHER" id="PTHR11070:SF2">
    <property type="entry name" value="ATP-DEPENDENT DNA HELICASE SRS2"/>
    <property type="match status" value="1"/>
</dbReference>
<dbReference type="EMBL" id="ARZY01000033">
    <property type="protein sequence ID" value="EWH08943.1"/>
    <property type="molecule type" value="Genomic_DNA"/>
</dbReference>
<proteinExistence type="inferred from homology"/>
<keyword evidence="9" id="KW-0413">Isomerase</keyword>
<evidence type="ECO:0000256" key="6">
    <source>
        <dbReference type="ARBA" id="ARBA00022840"/>
    </source>
</evidence>
<dbReference type="Gene3D" id="1.10.486.10">
    <property type="entry name" value="PCRA, domain 4"/>
    <property type="match status" value="1"/>
</dbReference>
<dbReference type="AlphaFoldDB" id="W7QLC7"/>
<dbReference type="eggNOG" id="COG0210">
    <property type="taxonomic scope" value="Bacteria"/>
</dbReference>
<dbReference type="Gene3D" id="3.40.50.300">
    <property type="entry name" value="P-loop containing nucleotide triphosphate hydrolases"/>
    <property type="match status" value="2"/>
</dbReference>
<feature type="domain" description="UvrD-like helicase ATP-binding" evidence="15">
    <location>
        <begin position="8"/>
        <end position="286"/>
    </location>
</feature>
<keyword evidence="2 14" id="KW-0547">Nucleotide-binding</keyword>
<sequence length="721" mass="82385">MDIHGLIDGLNDKQREAVAAPQQSMLLLAGAGSGKTRVLVQRIAWLIQAENISPHSILAVTFTNKAAAEMRHRVEDLLQTSVQSMWIGTFHGLAHRMLRLHYADAGLPEGFQILDADDQLRLIKRVVRALDLDEKKWPPKQAMWYINGQKDEGLRPHHIETWGNQQDEIYKRIYQAYQETCDRSGLVDFAELLLRAHELWLKHPHLLRHYQQRFKHVLVDEFQDTNSIQYAWLRLLADADNFISIVGDDDQSIYGWRGAKVENIQRFLDDFPDAHMIRLEQNYRSSGTILKAANAVIAHNSGRLGKNLWTQAGDGEPIKLYSAFNELDEARFIVGRIKEWLEQGNALKDSAILYRSNAQSRVLEEALITEQIPYRIYGGLRFFERQEIKDALAYLRLLNNRQDDAAFERIINTPTRGIGEKSLQQIRQYAREHQQTMWQAAENLIAEKLLAGRAANSVRSFVNKINELEHEIEDLVLYRQCDVVIKSSGLHFMYQSEKGEKAQARIENLEELVTACRQFENTEPELSDLSAFLSHAALESGENQAERNQDAVQMMTLHSAKGLEFPLVFIGGVEEGMFPSLQTTEESGRMEEERRLCYVGMTRAKQQLYLTYAESRRIYGKDQYHAPSRFIREIPAGCVSEIRLNSQISRPAAVGRFSASVVEDSFNQTGLQLGQRVMHAKFGEGTILNYEGSGQNSRVQVNFDQVGSKWLVVAFARLEVI</sequence>
<evidence type="ECO:0000256" key="7">
    <source>
        <dbReference type="ARBA" id="ARBA00023125"/>
    </source>
</evidence>
<keyword evidence="8" id="KW-0234">DNA repair</keyword>
<dbReference type="FunFam" id="1.10.486.10:FF:000003">
    <property type="entry name" value="ATP-dependent DNA helicase"/>
    <property type="match status" value="1"/>
</dbReference>
<evidence type="ECO:0000256" key="8">
    <source>
        <dbReference type="ARBA" id="ARBA00023204"/>
    </source>
</evidence>
<evidence type="ECO:0000259" key="16">
    <source>
        <dbReference type="PROSITE" id="PS51217"/>
    </source>
</evidence>
<feature type="domain" description="UvrD-like helicase C-terminal" evidence="16">
    <location>
        <begin position="287"/>
        <end position="562"/>
    </location>
</feature>
<comment type="caution">
    <text evidence="17">The sequence shown here is derived from an EMBL/GenBank/DDBJ whole genome shotgun (WGS) entry which is preliminary data.</text>
</comment>
<keyword evidence="4 14" id="KW-0378">Hydrolase</keyword>
<evidence type="ECO:0000256" key="13">
    <source>
        <dbReference type="ARBA" id="ARBA00048988"/>
    </source>
</evidence>
<feature type="binding site" evidence="14">
    <location>
        <begin position="29"/>
        <end position="36"/>
    </location>
    <ligand>
        <name>ATP</name>
        <dbReference type="ChEBI" id="CHEBI:30616"/>
    </ligand>
</feature>
<dbReference type="RefSeq" id="WP_035015662.1">
    <property type="nucleotide sequence ID" value="NZ_ARZY01000033.1"/>
</dbReference>
<protein>
    <recommendedName>
        <fullName evidence="11">DNA 3'-5' helicase</fullName>
        <ecNumber evidence="11">5.6.2.4</ecNumber>
    </recommendedName>
    <alternativeName>
        <fullName evidence="12">DNA 3'-5' helicase II</fullName>
    </alternativeName>
</protein>